<dbReference type="UniPathway" id="UPA00053">
    <property type="reaction ID" value="UER00087"/>
</dbReference>
<dbReference type="EC" id="1.1.1.25" evidence="2"/>
<dbReference type="InterPro" id="IPR022893">
    <property type="entry name" value="Shikimate_DH_fam"/>
</dbReference>
<evidence type="ECO:0000313" key="9">
    <source>
        <dbReference type="EMBL" id="MBB3772772.1"/>
    </source>
</evidence>
<dbReference type="PANTHER" id="PTHR21089">
    <property type="entry name" value="SHIKIMATE DEHYDROGENASE"/>
    <property type="match status" value="1"/>
</dbReference>
<reference evidence="9 10" key="1">
    <citation type="submission" date="2020-08" db="EMBL/GenBank/DDBJ databases">
        <title>Genomic Encyclopedia of Type Strains, Phase IV (KMG-IV): sequencing the most valuable type-strain genomes for metagenomic binning, comparative biology and taxonomic classification.</title>
        <authorList>
            <person name="Goeker M."/>
        </authorList>
    </citation>
    <scope>NUCLEOTIDE SEQUENCE [LARGE SCALE GENOMIC DNA]</scope>
    <source>
        <strain evidence="9 10">DSM 5895</strain>
    </source>
</reference>
<keyword evidence="5" id="KW-0028">Amino-acid biosynthesis</keyword>
<evidence type="ECO:0000259" key="8">
    <source>
        <dbReference type="Pfam" id="PF08501"/>
    </source>
</evidence>
<evidence type="ECO:0000256" key="1">
    <source>
        <dbReference type="ARBA" id="ARBA00004871"/>
    </source>
</evidence>
<dbReference type="RefSeq" id="WP_183190913.1">
    <property type="nucleotide sequence ID" value="NZ_JACICD010000006.1"/>
</dbReference>
<evidence type="ECO:0000256" key="4">
    <source>
        <dbReference type="ARBA" id="ARBA00023002"/>
    </source>
</evidence>
<dbReference type="GO" id="GO:0009423">
    <property type="term" value="P:chorismate biosynthetic process"/>
    <property type="evidence" value="ECO:0007669"/>
    <property type="project" value="UniProtKB-UniPathway"/>
</dbReference>
<dbReference type="GO" id="GO:0004764">
    <property type="term" value="F:shikimate 3-dehydrogenase (NADP+) activity"/>
    <property type="evidence" value="ECO:0007669"/>
    <property type="project" value="UniProtKB-EC"/>
</dbReference>
<comment type="catalytic activity">
    <reaction evidence="6">
        <text>shikimate + NADP(+) = 3-dehydroshikimate + NADPH + H(+)</text>
        <dbReference type="Rhea" id="RHEA:17737"/>
        <dbReference type="ChEBI" id="CHEBI:15378"/>
        <dbReference type="ChEBI" id="CHEBI:16630"/>
        <dbReference type="ChEBI" id="CHEBI:36208"/>
        <dbReference type="ChEBI" id="CHEBI:57783"/>
        <dbReference type="ChEBI" id="CHEBI:58349"/>
        <dbReference type="EC" id="1.1.1.25"/>
    </reaction>
</comment>
<keyword evidence="4 9" id="KW-0560">Oxidoreductase</keyword>
<evidence type="ECO:0000256" key="3">
    <source>
        <dbReference type="ARBA" id="ARBA00022857"/>
    </source>
</evidence>
<keyword evidence="3" id="KW-0521">NADP</keyword>
<keyword evidence="10" id="KW-1185">Reference proteome</keyword>
<evidence type="ECO:0000256" key="2">
    <source>
        <dbReference type="ARBA" id="ARBA00012962"/>
    </source>
</evidence>
<dbReference type="InterPro" id="IPR013708">
    <property type="entry name" value="Shikimate_DH-bd_N"/>
</dbReference>
<dbReference type="InterPro" id="IPR006151">
    <property type="entry name" value="Shikm_DH/Glu-tRNA_Rdtase"/>
</dbReference>
<evidence type="ECO:0000256" key="6">
    <source>
        <dbReference type="ARBA" id="ARBA00049442"/>
    </source>
</evidence>
<protein>
    <recommendedName>
        <fullName evidence="2">shikimate dehydrogenase (NADP(+))</fullName>
        <ecNumber evidence="2">1.1.1.25</ecNumber>
    </recommendedName>
</protein>
<dbReference type="GO" id="GO:0005829">
    <property type="term" value="C:cytosol"/>
    <property type="evidence" value="ECO:0007669"/>
    <property type="project" value="TreeGrafter"/>
</dbReference>
<dbReference type="PANTHER" id="PTHR21089:SF1">
    <property type="entry name" value="BIFUNCTIONAL 3-DEHYDROQUINATE DEHYDRATASE_SHIKIMATE DEHYDROGENASE, CHLOROPLASTIC"/>
    <property type="match status" value="1"/>
</dbReference>
<dbReference type="Pfam" id="PF01488">
    <property type="entry name" value="Shikimate_DH"/>
    <property type="match status" value="1"/>
</dbReference>
<dbReference type="Gene3D" id="3.40.50.720">
    <property type="entry name" value="NAD(P)-binding Rossmann-like Domain"/>
    <property type="match status" value="1"/>
</dbReference>
<accession>A0A839ZDR1</accession>
<dbReference type="AlphaFoldDB" id="A0A839ZDR1"/>
<dbReference type="Pfam" id="PF08501">
    <property type="entry name" value="Shikimate_dh_N"/>
    <property type="match status" value="1"/>
</dbReference>
<dbReference type="GO" id="GO:0019632">
    <property type="term" value="P:shikimate metabolic process"/>
    <property type="evidence" value="ECO:0007669"/>
    <property type="project" value="TreeGrafter"/>
</dbReference>
<keyword evidence="5" id="KW-0057">Aromatic amino acid biosynthesis</keyword>
<gene>
    <name evidence="9" type="ORF">FHS55_003393</name>
</gene>
<dbReference type="SUPFAM" id="SSF51735">
    <property type="entry name" value="NAD(P)-binding Rossmann-fold domains"/>
    <property type="match status" value="1"/>
</dbReference>
<dbReference type="InterPro" id="IPR046346">
    <property type="entry name" value="Aminoacid_DH-like_N_sf"/>
</dbReference>
<organism evidence="9 10">
    <name type="scientific">Ancylobacter tetraedralis</name>
    <dbReference type="NCBI Taxonomy" id="217068"/>
    <lineage>
        <taxon>Bacteria</taxon>
        <taxon>Pseudomonadati</taxon>
        <taxon>Pseudomonadota</taxon>
        <taxon>Alphaproteobacteria</taxon>
        <taxon>Hyphomicrobiales</taxon>
        <taxon>Xanthobacteraceae</taxon>
        <taxon>Ancylobacter</taxon>
    </lineage>
</organism>
<name>A0A839ZDR1_9HYPH</name>
<proteinExistence type="predicted"/>
<evidence type="ECO:0000313" key="10">
    <source>
        <dbReference type="Proteomes" id="UP000533469"/>
    </source>
</evidence>
<dbReference type="GO" id="GO:0009073">
    <property type="term" value="P:aromatic amino acid family biosynthetic process"/>
    <property type="evidence" value="ECO:0007669"/>
    <property type="project" value="UniProtKB-KW"/>
</dbReference>
<comment type="caution">
    <text evidence="9">The sequence shown here is derived from an EMBL/GenBank/DDBJ whole genome shotgun (WGS) entry which is preliminary data.</text>
</comment>
<dbReference type="SUPFAM" id="SSF53223">
    <property type="entry name" value="Aminoacid dehydrogenase-like, N-terminal domain"/>
    <property type="match status" value="1"/>
</dbReference>
<sequence>MQITGETDLFFIVGAPVRHFRAPIMFNDYFAAKGHDFSCAGLHVLPADLAATFDLVRKVDNIKGLCITIPHKIDAVPLVDRLTEAGKRVGSVNFVRREPDGSLTGHNIDGQGFMRGLANNGFDPQGADVVQVGVGGVGRAIAFSLASSGVARITLINRDAERARRLAEEIEAATGTRVVALKADERPDLGRATLLVNATSVGMVGNIALPLELSGLTPACTVADVVLKPDETELLAAARALGCACVPGTAMLKPQIELCEEFLYGEASPG</sequence>
<evidence type="ECO:0000256" key="5">
    <source>
        <dbReference type="ARBA" id="ARBA00023141"/>
    </source>
</evidence>
<dbReference type="EMBL" id="JACICD010000006">
    <property type="protein sequence ID" value="MBB3772772.1"/>
    <property type="molecule type" value="Genomic_DNA"/>
</dbReference>
<dbReference type="InterPro" id="IPR036291">
    <property type="entry name" value="NAD(P)-bd_dom_sf"/>
</dbReference>
<dbReference type="Gene3D" id="3.40.50.10860">
    <property type="entry name" value="Leucine Dehydrogenase, chain A, domain 1"/>
    <property type="match status" value="1"/>
</dbReference>
<dbReference type="CDD" id="cd01065">
    <property type="entry name" value="NAD_bind_Shikimate_DH"/>
    <property type="match status" value="1"/>
</dbReference>
<feature type="domain" description="Shikimate dehydrogenase substrate binding N-terminal" evidence="8">
    <location>
        <begin position="12"/>
        <end position="95"/>
    </location>
</feature>
<evidence type="ECO:0000259" key="7">
    <source>
        <dbReference type="Pfam" id="PF01488"/>
    </source>
</evidence>
<dbReference type="GO" id="GO:0050661">
    <property type="term" value="F:NADP binding"/>
    <property type="evidence" value="ECO:0007669"/>
    <property type="project" value="TreeGrafter"/>
</dbReference>
<feature type="domain" description="Quinate/shikimate 5-dehydrogenase/glutamyl-tRNA reductase" evidence="7">
    <location>
        <begin position="124"/>
        <end position="173"/>
    </location>
</feature>
<comment type="pathway">
    <text evidence="1">Metabolic intermediate biosynthesis; chorismate biosynthesis; chorismate from D-erythrose 4-phosphate and phosphoenolpyruvate: step 4/7.</text>
</comment>
<dbReference type="Proteomes" id="UP000533469">
    <property type="component" value="Unassembled WGS sequence"/>
</dbReference>